<dbReference type="AlphaFoldDB" id="A0A239BLX7"/>
<organism evidence="2 3">
    <name type="scientific">Dokdonia pacifica</name>
    <dbReference type="NCBI Taxonomy" id="1627892"/>
    <lineage>
        <taxon>Bacteria</taxon>
        <taxon>Pseudomonadati</taxon>
        <taxon>Bacteroidota</taxon>
        <taxon>Flavobacteriia</taxon>
        <taxon>Flavobacteriales</taxon>
        <taxon>Flavobacteriaceae</taxon>
        <taxon>Dokdonia</taxon>
    </lineage>
</organism>
<dbReference type="RefSeq" id="WP_089372906.1">
    <property type="nucleotide sequence ID" value="NZ_BMEP01000005.1"/>
</dbReference>
<keyword evidence="1" id="KW-0812">Transmembrane</keyword>
<reference evidence="2 3" key="1">
    <citation type="submission" date="2017-06" db="EMBL/GenBank/DDBJ databases">
        <authorList>
            <person name="Kim H.J."/>
            <person name="Triplett B.A."/>
        </authorList>
    </citation>
    <scope>NUCLEOTIDE SEQUENCE [LARGE SCALE GENOMIC DNA]</scope>
    <source>
        <strain evidence="2 3">DSM 25597</strain>
    </source>
</reference>
<dbReference type="OrthoDB" id="1438492at2"/>
<feature type="transmembrane region" description="Helical" evidence="1">
    <location>
        <begin position="47"/>
        <end position="68"/>
    </location>
</feature>
<feature type="transmembrane region" description="Helical" evidence="1">
    <location>
        <begin position="88"/>
        <end position="110"/>
    </location>
</feature>
<keyword evidence="1" id="KW-1133">Transmembrane helix</keyword>
<dbReference type="Proteomes" id="UP000198379">
    <property type="component" value="Unassembled WGS sequence"/>
</dbReference>
<keyword evidence="1" id="KW-0472">Membrane</keyword>
<sequence>MNYNILSYLIYGCIMVYIIYKVGLICYRNGNVFVLHLMPTNTQLCLYINNILLTGYYLLNIGYAVYSISTWKTIQNTYSMIDTIASHVGSIVLTLAVLHYMNIIVLQLFFKSKKQHI</sequence>
<accession>A0A239BLX7</accession>
<evidence type="ECO:0000313" key="2">
    <source>
        <dbReference type="EMBL" id="SNS09177.1"/>
    </source>
</evidence>
<dbReference type="EMBL" id="FZNY01000006">
    <property type="protein sequence ID" value="SNS09177.1"/>
    <property type="molecule type" value="Genomic_DNA"/>
</dbReference>
<proteinExistence type="predicted"/>
<gene>
    <name evidence="2" type="ORF">SAMN06265376_106304</name>
</gene>
<keyword evidence="3" id="KW-1185">Reference proteome</keyword>
<feature type="transmembrane region" description="Helical" evidence="1">
    <location>
        <begin position="6"/>
        <end position="27"/>
    </location>
</feature>
<evidence type="ECO:0000256" key="1">
    <source>
        <dbReference type="SAM" id="Phobius"/>
    </source>
</evidence>
<evidence type="ECO:0000313" key="3">
    <source>
        <dbReference type="Proteomes" id="UP000198379"/>
    </source>
</evidence>
<protein>
    <submittedName>
        <fullName evidence="2">Uncharacterized protein</fullName>
    </submittedName>
</protein>
<name>A0A239BLX7_9FLAO</name>